<name>C3JC52_POREA</name>
<keyword evidence="2" id="KW-1185">Reference proteome</keyword>
<dbReference type="Proteomes" id="UP000004295">
    <property type="component" value="Unassembled WGS sequence"/>
</dbReference>
<dbReference type="STRING" id="553175.POREN0001_0450"/>
<accession>C3JC52</accession>
<organism evidence="1 2">
    <name type="scientific">Porphyromonas endodontalis (strain ATCC 35406 / DSM 24491 / JCM 8526 / CCUG 16442 / BCRC 14492 / NCTC 13058 / HG 370)</name>
    <name type="common">Bacteroides endodontalis</name>
    <dbReference type="NCBI Taxonomy" id="553175"/>
    <lineage>
        <taxon>Bacteria</taxon>
        <taxon>Pseudomonadati</taxon>
        <taxon>Bacteroidota</taxon>
        <taxon>Bacteroidia</taxon>
        <taxon>Bacteroidales</taxon>
        <taxon>Porphyromonadaceae</taxon>
        <taxon>Porphyromonas</taxon>
    </lineage>
</organism>
<dbReference type="AlphaFoldDB" id="C3JC52"/>
<dbReference type="RefSeq" id="WP_004334447.1">
    <property type="nucleotide sequence ID" value="NZ_ACNN01000029.1"/>
</dbReference>
<sequence>MTLEKTALILEKTFRQALATCHKRNKIYYDLFVAIDYTEGRFTISDEDDNILAEEILFDYAQGGEKEALGIESNTRELKKILRSIVEQLYDENLFDDSFGEPLSIVYLANNKEDSDEELLFVHDDQTLLDTPLLEHLDEDLDEFFRTLLDE</sequence>
<dbReference type="GeneID" id="93365769"/>
<comment type="caution">
    <text evidence="1">The sequence shown here is derived from an EMBL/GenBank/DDBJ whole genome shotgun (WGS) entry which is preliminary data.</text>
</comment>
<evidence type="ECO:0000313" key="1">
    <source>
        <dbReference type="EMBL" id="EEN82209.1"/>
    </source>
</evidence>
<proteinExistence type="predicted"/>
<gene>
    <name evidence="1" type="ORF">POREN0001_0450</name>
</gene>
<reference evidence="1 2" key="1">
    <citation type="submission" date="2009-04" db="EMBL/GenBank/DDBJ databases">
        <authorList>
            <person name="Sebastian Y."/>
            <person name="Madupu R."/>
            <person name="Durkin A.S."/>
            <person name="Torralba M."/>
            <person name="Methe B."/>
            <person name="Sutton G.G."/>
            <person name="Strausberg R.L."/>
            <person name="Nelson K.E."/>
        </authorList>
    </citation>
    <scope>NUCLEOTIDE SEQUENCE [LARGE SCALE GENOMIC DNA]</scope>
    <source>
        <strain evidence="2">ATCC 35406 / BCRC 14492 / JCM 8526 / NCTC 13058 / HG 370</strain>
    </source>
</reference>
<protein>
    <submittedName>
        <fullName evidence="1">Uncharacterized protein</fullName>
    </submittedName>
</protein>
<dbReference type="EMBL" id="ACNN01000029">
    <property type="protein sequence ID" value="EEN82209.1"/>
    <property type="molecule type" value="Genomic_DNA"/>
</dbReference>
<evidence type="ECO:0000313" key="2">
    <source>
        <dbReference type="Proteomes" id="UP000004295"/>
    </source>
</evidence>